<keyword evidence="9" id="KW-0851">Voltage-gated channel</keyword>
<keyword evidence="4" id="KW-0107">Calcium channel</keyword>
<evidence type="ECO:0000256" key="9">
    <source>
        <dbReference type="ARBA" id="ARBA00022882"/>
    </source>
</evidence>
<evidence type="ECO:0000256" key="4">
    <source>
        <dbReference type="ARBA" id="ARBA00022673"/>
    </source>
</evidence>
<keyword evidence="15" id="KW-0407">Ion channel</keyword>
<dbReference type="Gene3D" id="3.40.50.410">
    <property type="entry name" value="von Willebrand factor, type A domain"/>
    <property type="match status" value="1"/>
</dbReference>
<gene>
    <name evidence="17" type="ORF">PYX00_006895</name>
</gene>
<proteinExistence type="predicted"/>
<keyword evidence="12" id="KW-0472">Membrane</keyword>
<keyword evidence="3" id="KW-0109">Calcium transport</keyword>
<evidence type="ECO:0000256" key="14">
    <source>
        <dbReference type="ARBA" id="ARBA00023180"/>
    </source>
</evidence>
<protein>
    <recommendedName>
        <fullName evidence="16">VWFA domain-containing protein</fullName>
    </recommendedName>
</protein>
<dbReference type="PANTHER" id="PTHR10166:SF37">
    <property type="entry name" value="STOLID, ISOFORM H"/>
    <property type="match status" value="1"/>
</dbReference>
<dbReference type="InterPro" id="IPR051173">
    <property type="entry name" value="Ca_channel_alpha-2/delta"/>
</dbReference>
<keyword evidence="10" id="KW-1133">Transmembrane helix</keyword>
<keyword evidence="14" id="KW-0325">Glycoprotein</keyword>
<evidence type="ECO:0000256" key="8">
    <source>
        <dbReference type="ARBA" id="ARBA00022837"/>
    </source>
</evidence>
<evidence type="ECO:0000256" key="10">
    <source>
        <dbReference type="ARBA" id="ARBA00022989"/>
    </source>
</evidence>
<dbReference type="GO" id="GO:0046872">
    <property type="term" value="F:metal ion binding"/>
    <property type="evidence" value="ECO:0007669"/>
    <property type="project" value="UniProtKB-KW"/>
</dbReference>
<dbReference type="InterPro" id="IPR013680">
    <property type="entry name" value="VDCC_a2/dsu"/>
</dbReference>
<name>A0AAW2HYK1_9NEOP</name>
<evidence type="ECO:0000256" key="6">
    <source>
        <dbReference type="ARBA" id="ARBA00022723"/>
    </source>
</evidence>
<reference evidence="17" key="1">
    <citation type="journal article" date="2024" name="Gigascience">
        <title>Chromosome-level genome of the poultry shaft louse Menopon gallinae provides insight into the host-switching and adaptive evolution of parasitic lice.</title>
        <authorList>
            <person name="Xu Y."/>
            <person name="Ma L."/>
            <person name="Liu S."/>
            <person name="Liang Y."/>
            <person name="Liu Q."/>
            <person name="He Z."/>
            <person name="Tian L."/>
            <person name="Duan Y."/>
            <person name="Cai W."/>
            <person name="Li H."/>
            <person name="Song F."/>
        </authorList>
    </citation>
    <scope>NUCLEOTIDE SEQUENCE</scope>
    <source>
        <strain evidence="17">Cailab_2023a</strain>
    </source>
</reference>
<sequence>MLLLRISAIFHVVSSFGLLFAFALPDNDIFSKWSVLLESRLSDLIIAVTHIDSARMLYKPDSSIDLYKIDGEKILKQVLEKMTDLWQRKKTALRRLVNKAEKSVIFYKRNYGSLMLTQDDVEFFNVKAVSPTVRLNFSPRFRQKVSFKQSGVHIPLEVYDGWMGPRYKEAWWHDPEVLNGLNWSSSLDDVFKENWKQDPTLRWQYFGSYYGFMRIYPSFRWPDHPSLPDLFDVRRRTWYIQGSISPKDVVILIDRSGSVHGQTLDIMKITVRALLNSLGENDYVNVAWFNNKVNWVIPCLDTLIQATAQIRRLLSDAVERLTESNLTSYTAALDFAFDAFRKFDENKKPWSGSNCHKIIMFLSDGGTEWPSELVTKHCNESRNGQIRIFTFACGPHPIPTVVLKEMACSTGGYFSPITALGSVRVKVQDYVRVLSRPLALSEDEDEDLFQWHNFYRDIGGLGMMTTVTLPVFNRVSNSSKENHLLGVMGIDVPIDEMTDLFPKHQLGLFGYPFAINTNGFVIFHPRLQDHIVYIEDPPDVDLSDLEGVSEEIYQMRKNMVDGKRGSLKKYTSIIPVGLGHAIPVEMDYFYDSIESSTFRFGLALPSGHTAAKVKLTEEGVTLATRSLSQMETTILAPWRFCPIGEADEELTTHQLADRISNNYTTCVPDLVHHLLWDVEKAKVIQGKWKENTLPGIWTRFLMTSSGLTTIQTAGFVEDYLRQRDPLRNNLYKRAAHKAGCVLSVAKGRSQEVTAACRIMLNDSFIAAVIGVEMEQAQIQSIFDEVTGIDGNDVSCRSSNSLFCYLLNDGGVVIASNQVHVKAGDFIGIHDPEMLGSLIAGGMLKSEYRYNYLSWCSKETYQVVTQSATRPIALLSFFYHIVSIFNWNVFYNFLLHLISSLGKVESKVIVNDSGNHSCVTRSTWYYHAGSTSHSGAFACDSRQRNFRSVFLPNASLIFVVAEPPCDNADSPQPQGLDPQEDIGPFHCSRDEMYRRRQYKCYSEMPKDREDCGADSGSYKVLAGKLIFLINTVNSLRFII</sequence>
<evidence type="ECO:0000256" key="3">
    <source>
        <dbReference type="ARBA" id="ARBA00022568"/>
    </source>
</evidence>
<dbReference type="Gene3D" id="3.30.450.20">
    <property type="entry name" value="PAS domain"/>
    <property type="match status" value="1"/>
</dbReference>
<evidence type="ECO:0000256" key="1">
    <source>
        <dbReference type="ARBA" id="ARBA00004479"/>
    </source>
</evidence>
<dbReference type="InterPro" id="IPR002035">
    <property type="entry name" value="VWF_A"/>
</dbReference>
<keyword evidence="8" id="KW-0106">Calcium</keyword>
<dbReference type="PANTHER" id="PTHR10166">
    <property type="entry name" value="VOLTAGE-DEPENDENT CALCIUM CHANNEL SUBUNIT ALPHA-2/DELTA-RELATED"/>
    <property type="match status" value="1"/>
</dbReference>
<dbReference type="InterPro" id="IPR013608">
    <property type="entry name" value="VWA_N"/>
</dbReference>
<feature type="domain" description="VWFA" evidence="16">
    <location>
        <begin position="248"/>
        <end position="434"/>
    </location>
</feature>
<evidence type="ECO:0000256" key="5">
    <source>
        <dbReference type="ARBA" id="ARBA00022692"/>
    </source>
</evidence>
<evidence type="ECO:0000256" key="12">
    <source>
        <dbReference type="ARBA" id="ARBA00023136"/>
    </source>
</evidence>
<keyword evidence="2" id="KW-0813">Transport</keyword>
<evidence type="ECO:0000256" key="7">
    <source>
        <dbReference type="ARBA" id="ARBA00022729"/>
    </source>
</evidence>
<dbReference type="GO" id="GO:0005245">
    <property type="term" value="F:voltage-gated calcium channel activity"/>
    <property type="evidence" value="ECO:0007669"/>
    <property type="project" value="TreeGrafter"/>
</dbReference>
<dbReference type="PROSITE" id="PS50234">
    <property type="entry name" value="VWFA"/>
    <property type="match status" value="1"/>
</dbReference>
<evidence type="ECO:0000313" key="17">
    <source>
        <dbReference type="EMBL" id="KAL0274488.1"/>
    </source>
</evidence>
<dbReference type="SMART" id="SM00327">
    <property type="entry name" value="VWA"/>
    <property type="match status" value="1"/>
</dbReference>
<dbReference type="SUPFAM" id="SSF53300">
    <property type="entry name" value="vWA-like"/>
    <property type="match status" value="1"/>
</dbReference>
<dbReference type="Pfam" id="PF08399">
    <property type="entry name" value="VWA_N"/>
    <property type="match status" value="1"/>
</dbReference>
<evidence type="ECO:0000256" key="15">
    <source>
        <dbReference type="ARBA" id="ARBA00023303"/>
    </source>
</evidence>
<keyword evidence="5" id="KW-0812">Transmembrane</keyword>
<dbReference type="GO" id="GO:0005891">
    <property type="term" value="C:voltage-gated calcium channel complex"/>
    <property type="evidence" value="ECO:0007669"/>
    <property type="project" value="TreeGrafter"/>
</dbReference>
<evidence type="ECO:0000256" key="13">
    <source>
        <dbReference type="ARBA" id="ARBA00023157"/>
    </source>
</evidence>
<keyword evidence="7" id="KW-0732">Signal</keyword>
<comment type="subcellular location">
    <subcellularLocation>
        <location evidence="1">Membrane</location>
        <topology evidence="1">Single-pass type I membrane protein</topology>
    </subcellularLocation>
</comment>
<dbReference type="Pfam" id="PF08473">
    <property type="entry name" value="VGCC_alpha2"/>
    <property type="match status" value="1"/>
</dbReference>
<dbReference type="Pfam" id="PF00092">
    <property type="entry name" value="VWA"/>
    <property type="match status" value="1"/>
</dbReference>
<evidence type="ECO:0000256" key="2">
    <source>
        <dbReference type="ARBA" id="ARBA00022448"/>
    </source>
</evidence>
<dbReference type="AlphaFoldDB" id="A0AAW2HYK1"/>
<keyword evidence="6" id="KW-0479">Metal-binding</keyword>
<dbReference type="EMBL" id="JARGDH010000003">
    <property type="protein sequence ID" value="KAL0274488.1"/>
    <property type="molecule type" value="Genomic_DNA"/>
</dbReference>
<organism evidence="17">
    <name type="scientific">Menopon gallinae</name>
    <name type="common">poultry shaft louse</name>
    <dbReference type="NCBI Taxonomy" id="328185"/>
    <lineage>
        <taxon>Eukaryota</taxon>
        <taxon>Metazoa</taxon>
        <taxon>Ecdysozoa</taxon>
        <taxon>Arthropoda</taxon>
        <taxon>Hexapoda</taxon>
        <taxon>Insecta</taxon>
        <taxon>Pterygota</taxon>
        <taxon>Neoptera</taxon>
        <taxon>Paraneoptera</taxon>
        <taxon>Psocodea</taxon>
        <taxon>Troctomorpha</taxon>
        <taxon>Phthiraptera</taxon>
        <taxon>Amblycera</taxon>
        <taxon>Menoponidae</taxon>
        <taxon>Menopon</taxon>
    </lineage>
</organism>
<evidence type="ECO:0000256" key="11">
    <source>
        <dbReference type="ARBA" id="ARBA00023065"/>
    </source>
</evidence>
<accession>A0AAW2HYK1</accession>
<dbReference type="InterPro" id="IPR036465">
    <property type="entry name" value="vWFA_dom_sf"/>
</dbReference>
<evidence type="ECO:0000259" key="16">
    <source>
        <dbReference type="PROSITE" id="PS50234"/>
    </source>
</evidence>
<comment type="caution">
    <text evidence="17">The sequence shown here is derived from an EMBL/GenBank/DDBJ whole genome shotgun (WGS) entry which is preliminary data.</text>
</comment>
<keyword evidence="13" id="KW-1015">Disulfide bond</keyword>
<keyword evidence="11" id="KW-0406">Ion transport</keyword>